<dbReference type="InterPro" id="IPR014562">
    <property type="entry name" value="UCP030959_TPR_rpt-cont"/>
</dbReference>
<name>V2V254_9GAMM</name>
<accession>V2V254</accession>
<dbReference type="PIRSF" id="PIRSF030959">
    <property type="entry name" value="UCP030959"/>
    <property type="match status" value="1"/>
</dbReference>
<keyword evidence="1" id="KW-0472">Membrane</keyword>
<keyword evidence="3" id="KW-1185">Reference proteome</keyword>
<evidence type="ECO:0008006" key="4">
    <source>
        <dbReference type="Google" id="ProtNLM"/>
    </source>
</evidence>
<comment type="caution">
    <text evidence="2">The sequence shown here is derived from an EMBL/GenBank/DDBJ whole genome shotgun (WGS) entry which is preliminary data.</text>
</comment>
<dbReference type="PATRIC" id="fig|1120928.5.peg.2299"/>
<evidence type="ECO:0000313" key="3">
    <source>
        <dbReference type="Proteomes" id="UP000017404"/>
    </source>
</evidence>
<organism evidence="2 3">
    <name type="scientific">Acinetobacter tjernbergiae DSM 14971 = CIP 107465</name>
    <dbReference type="NCBI Taxonomy" id="1120928"/>
    <lineage>
        <taxon>Bacteria</taxon>
        <taxon>Pseudomonadati</taxon>
        <taxon>Pseudomonadota</taxon>
        <taxon>Gammaproteobacteria</taxon>
        <taxon>Moraxellales</taxon>
        <taxon>Moraxellaceae</taxon>
        <taxon>Acinetobacter</taxon>
    </lineage>
</organism>
<dbReference type="OrthoDB" id="7559170at2"/>
<dbReference type="AlphaFoldDB" id="V2V254"/>
<evidence type="ECO:0000313" key="2">
    <source>
        <dbReference type="EMBL" id="ESK54966.1"/>
    </source>
</evidence>
<protein>
    <recommendedName>
        <fullName evidence="4">Cardiolipin synthase N-terminal domain-containing protein</fullName>
    </recommendedName>
</protein>
<keyword evidence="1" id="KW-0812">Transmembrane</keyword>
<gene>
    <name evidence="2" type="ORF">F990_02272</name>
</gene>
<dbReference type="Gene3D" id="1.25.40.10">
    <property type="entry name" value="Tetratricopeptide repeat domain"/>
    <property type="match status" value="1"/>
</dbReference>
<dbReference type="RefSeq" id="WP_018678864.1">
    <property type="nucleotide sequence ID" value="NZ_AYEV01000023.1"/>
</dbReference>
<feature type="transmembrane region" description="Helical" evidence="1">
    <location>
        <begin position="38"/>
        <end position="57"/>
    </location>
</feature>
<dbReference type="EMBL" id="AYEV01000023">
    <property type="protein sequence ID" value="ESK54966.1"/>
    <property type="molecule type" value="Genomic_DNA"/>
</dbReference>
<dbReference type="SUPFAM" id="SSF48452">
    <property type="entry name" value="TPR-like"/>
    <property type="match status" value="1"/>
</dbReference>
<dbReference type="Proteomes" id="UP000017404">
    <property type="component" value="Unassembled WGS sequence"/>
</dbReference>
<evidence type="ECO:0000256" key="1">
    <source>
        <dbReference type="SAM" id="Phobius"/>
    </source>
</evidence>
<proteinExistence type="predicted"/>
<dbReference type="eggNOG" id="COG4700">
    <property type="taxonomic scope" value="Bacteria"/>
</dbReference>
<dbReference type="InterPro" id="IPR011990">
    <property type="entry name" value="TPR-like_helical_dom_sf"/>
</dbReference>
<reference evidence="2 3" key="1">
    <citation type="submission" date="2013-10" db="EMBL/GenBank/DDBJ databases">
        <title>The Genome Sequence of Acinetobacter tjernbergiae CIP107465.</title>
        <authorList>
            <consortium name="The Broad Institute Genomics Platform"/>
            <consortium name="The Broad Institute Genome Sequencing Center for Infectious Disease"/>
            <person name="Cerqueira G."/>
            <person name="Feldgarden M."/>
            <person name="Courvalin P."/>
            <person name="Grillot-Courvalin C."/>
            <person name="Clermont D."/>
            <person name="Rocha E."/>
            <person name="Yoon E.-J."/>
            <person name="Nemec A."/>
            <person name="Young S.K."/>
            <person name="Zeng Q."/>
            <person name="Gargeya S."/>
            <person name="Fitzgerald M."/>
            <person name="Abouelleil A."/>
            <person name="Alvarado L."/>
            <person name="Berlin A.M."/>
            <person name="Chapman S.B."/>
            <person name="Gainer-Dewar J."/>
            <person name="Goldberg J."/>
            <person name="Gnerre S."/>
            <person name="Griggs A."/>
            <person name="Gujja S."/>
            <person name="Hansen M."/>
            <person name="Howarth C."/>
            <person name="Imamovic A."/>
            <person name="Ireland A."/>
            <person name="Larimer J."/>
            <person name="McCowan C."/>
            <person name="Murphy C."/>
            <person name="Pearson M."/>
            <person name="Poon T.W."/>
            <person name="Priest M."/>
            <person name="Roberts A."/>
            <person name="Saif S."/>
            <person name="Shea T."/>
            <person name="Sykes S."/>
            <person name="Wortman J."/>
            <person name="Nusbaum C."/>
            <person name="Birren B."/>
        </authorList>
    </citation>
    <scope>NUCLEOTIDE SEQUENCE [LARGE SCALE GENOMIC DNA]</scope>
    <source>
        <strain evidence="2 3">CIP 107465</strain>
    </source>
</reference>
<sequence>MDALGWYFQYFSVFGVGIHVIIALCFAIHAIRNGRPYIWLWILFIFPFLGSIVYFVAEYLPHSRMPYQVNTLSKKALHVLQPNRQLNQLKENYEHLPSVENAVHYADALVSSGKAEEAIIILEQKNNGFCAEDPAFLEKFARALLQDQQSQRVLEITQKIRNLQPNFRSEEIALLRALSYHQLNQEDLAQQEFSFAIRSKNISILSEYIFWAIQTNQPSLAHEIRAEMQRSWAIWSKYARRLHKPIFTEVDKALKQMDKNVRTS</sequence>
<keyword evidence="1" id="KW-1133">Transmembrane helix</keyword>
<feature type="transmembrane region" description="Helical" evidence="1">
    <location>
        <begin position="6"/>
        <end position="31"/>
    </location>
</feature>
<dbReference type="STRING" id="202955.GCA_000759995_01336"/>